<accession>A0A0P1B1P4</accession>
<dbReference type="PANTHER" id="PTHR13547">
    <property type="match status" value="1"/>
</dbReference>
<name>A0A0P1B1P4_PLAHL</name>
<organism evidence="3 4">
    <name type="scientific">Plasmopara halstedii</name>
    <name type="common">Downy mildew of sunflower</name>
    <dbReference type="NCBI Taxonomy" id="4781"/>
    <lineage>
        <taxon>Eukaryota</taxon>
        <taxon>Sar</taxon>
        <taxon>Stramenopiles</taxon>
        <taxon>Oomycota</taxon>
        <taxon>Peronosporomycetes</taxon>
        <taxon>Peronosporales</taxon>
        <taxon>Peronosporaceae</taxon>
        <taxon>Plasmopara</taxon>
    </lineage>
</organism>
<evidence type="ECO:0000256" key="1">
    <source>
        <dbReference type="PROSITE-ProRule" id="PRU00117"/>
    </source>
</evidence>
<evidence type="ECO:0000259" key="2">
    <source>
        <dbReference type="Pfam" id="PF11977"/>
    </source>
</evidence>
<keyword evidence="1" id="KW-0694">RNA-binding</keyword>
<dbReference type="RefSeq" id="XP_024583850.1">
    <property type="nucleotide sequence ID" value="XM_024718453.1"/>
</dbReference>
<dbReference type="GO" id="GO:0004526">
    <property type="term" value="F:ribonuclease P activity"/>
    <property type="evidence" value="ECO:0007669"/>
    <property type="project" value="TreeGrafter"/>
</dbReference>
<dbReference type="PROSITE" id="PS50084">
    <property type="entry name" value="KH_TYPE_1"/>
    <property type="match status" value="1"/>
</dbReference>
<dbReference type="EMBL" id="CCYD01002589">
    <property type="protein sequence ID" value="CEG47481.1"/>
    <property type="molecule type" value="Genomic_DNA"/>
</dbReference>
<reference evidence="4" key="1">
    <citation type="submission" date="2014-09" db="EMBL/GenBank/DDBJ databases">
        <authorList>
            <person name="Sharma Rahul"/>
            <person name="Thines Marco"/>
        </authorList>
    </citation>
    <scope>NUCLEOTIDE SEQUENCE [LARGE SCALE GENOMIC DNA]</scope>
</reference>
<evidence type="ECO:0000313" key="4">
    <source>
        <dbReference type="Proteomes" id="UP000054928"/>
    </source>
</evidence>
<dbReference type="OMA" id="FRDHVAN"/>
<dbReference type="GeneID" id="36399407"/>
<dbReference type="GO" id="GO:0003723">
    <property type="term" value="F:RNA binding"/>
    <property type="evidence" value="ECO:0007669"/>
    <property type="project" value="UniProtKB-UniRule"/>
</dbReference>
<dbReference type="Proteomes" id="UP000054928">
    <property type="component" value="Unassembled WGS sequence"/>
</dbReference>
<dbReference type="CDD" id="cd00105">
    <property type="entry name" value="KH-I"/>
    <property type="match status" value="1"/>
</dbReference>
<dbReference type="OrthoDB" id="392925at2759"/>
<sequence length="357" mass="40056">METAGECVVVLDGANVACQKDGKVQISKLAAAIEYFRSLKISADCYSVKCLAFAPNFWLNVKPTSNRSTPSESEAIEDNDRALLCNLVQKDYVILTPSQAHDDFYVIDYAVKHNGFIVTNDLFRDHVANKRTFRGRRLTSKWVRLHCIDFTFVGREFMPNPRAIERVLDFNSKTMELLPLATSSAHLSQSGVQTSLLNNEDNSNVADDKDGEDEMLIDHAAAKSSKNIDLSEVTYYRVPRELLPILHGEGGETMDKFQRYTGTYIVLPSYAVSSYSSITAQSNVLTLSIYGAEASRQQAVAHLDAFLVQMQFQSQNGLLQQQHYLTSLNQTQIHPRQQQFAASNETQDDNMMDVDLC</sequence>
<dbReference type="AlphaFoldDB" id="A0A0P1B1P4"/>
<protein>
    <submittedName>
        <fullName evidence="3">Uncharacterized conserved protein</fullName>
    </submittedName>
</protein>
<keyword evidence="4" id="KW-1185">Reference proteome</keyword>
<dbReference type="InterPro" id="IPR036612">
    <property type="entry name" value="KH_dom_type_1_sf"/>
</dbReference>
<dbReference type="PANTHER" id="PTHR13547:SF1">
    <property type="entry name" value="MITOCHONDRIAL RIBONUCLEASE P CATALYTIC SUBUNIT"/>
    <property type="match status" value="1"/>
</dbReference>
<dbReference type="InterPro" id="IPR021869">
    <property type="entry name" value="RNase_Zc3h12_NYN"/>
</dbReference>
<dbReference type="SUPFAM" id="SSF54791">
    <property type="entry name" value="Eukaryotic type KH-domain (KH-domain type I)"/>
    <property type="match status" value="1"/>
</dbReference>
<dbReference type="Pfam" id="PF11977">
    <property type="entry name" value="RNase_Zc3h12a"/>
    <property type="match status" value="1"/>
</dbReference>
<proteinExistence type="predicted"/>
<evidence type="ECO:0000313" key="3">
    <source>
        <dbReference type="EMBL" id="CEG47481.1"/>
    </source>
</evidence>
<dbReference type="GO" id="GO:0001682">
    <property type="term" value="P:tRNA 5'-leader removal"/>
    <property type="evidence" value="ECO:0007669"/>
    <property type="project" value="TreeGrafter"/>
</dbReference>
<dbReference type="Gene3D" id="3.40.50.11980">
    <property type="match status" value="1"/>
</dbReference>
<feature type="domain" description="RNase NYN" evidence="2">
    <location>
        <begin position="8"/>
        <end position="160"/>
    </location>
</feature>